<accession>A0A0G0I0Q2</accession>
<dbReference type="SUPFAM" id="SSF56808">
    <property type="entry name" value="Ribosomal protein L1"/>
    <property type="match status" value="1"/>
</dbReference>
<dbReference type="InterPro" id="IPR028364">
    <property type="entry name" value="Ribosomal_uL1/biogenesis"/>
</dbReference>
<dbReference type="Proteomes" id="UP000034366">
    <property type="component" value="Unassembled WGS sequence"/>
</dbReference>
<gene>
    <name evidence="9" type="ORF">US67_C0021G0008</name>
</gene>
<dbReference type="PATRIC" id="fig|1618592.3.peg.416"/>
<keyword evidence="5" id="KW-0687">Ribonucleoprotein</keyword>
<feature type="region of interest" description="Disordered" evidence="8">
    <location>
        <begin position="1"/>
        <end position="107"/>
    </location>
</feature>
<dbReference type="Gene3D" id="3.30.190.20">
    <property type="match status" value="1"/>
</dbReference>
<proteinExistence type="inferred from homology"/>
<evidence type="ECO:0000256" key="7">
    <source>
        <dbReference type="ARBA" id="ARBA00035452"/>
    </source>
</evidence>
<dbReference type="AlphaFoldDB" id="A0A0G0I0Q2"/>
<evidence type="ECO:0000256" key="3">
    <source>
        <dbReference type="ARBA" id="ARBA00022845"/>
    </source>
</evidence>
<dbReference type="GO" id="GO:1990904">
    <property type="term" value="C:ribonucleoprotein complex"/>
    <property type="evidence" value="ECO:0007669"/>
    <property type="project" value="UniProtKB-KW"/>
</dbReference>
<evidence type="ECO:0000256" key="1">
    <source>
        <dbReference type="ARBA" id="ARBA00010531"/>
    </source>
</evidence>
<keyword evidence="4" id="KW-0689">Ribosomal protein</keyword>
<dbReference type="Gene3D" id="6.10.20.140">
    <property type="entry name" value="50S ribosomal protein L1, Chain A, Domain 1"/>
    <property type="match status" value="1"/>
</dbReference>
<sequence>MGKTKTAFVGGLTEEKLSSEDKYKQKQAKKKAEAVVAEKRGKEKVESFGDAPSDSKAMEGKQDKSFGDAPSDAKAMAGKQDKSSGEETTTPTQDSSEAKEKKIHVRGKNYKNAKAKTDVVKLYKLSEAIKILKSLSYAKFDETYELHMVVKKQGLNVGVSLPHSFGKSKKIEVASDETIKKLQTGKVDFDVLLATPEMMPKLVMFAKILGPRGLMPNPKNGTLIKTEKEASKFSTDQKTIKTEKERPVIHTAVAKMSMKETEVEENIQAVIDAINKTLIVKCYIKSTMSPSLKLQV</sequence>
<dbReference type="PANTHER" id="PTHR36427:SF3">
    <property type="entry name" value="LARGE RIBOSOMAL SUBUNIT PROTEIN UL1M"/>
    <property type="match status" value="1"/>
</dbReference>
<feature type="compositionally biased region" description="Basic and acidic residues" evidence="8">
    <location>
        <begin position="13"/>
        <end position="47"/>
    </location>
</feature>
<keyword evidence="3" id="KW-0810">Translation regulation</keyword>
<evidence type="ECO:0000313" key="10">
    <source>
        <dbReference type="Proteomes" id="UP000034366"/>
    </source>
</evidence>
<dbReference type="InterPro" id="IPR023674">
    <property type="entry name" value="Ribosomal_uL1-like"/>
</dbReference>
<evidence type="ECO:0000313" key="9">
    <source>
        <dbReference type="EMBL" id="KKQ48918.1"/>
    </source>
</evidence>
<dbReference type="GO" id="GO:0006417">
    <property type="term" value="P:regulation of translation"/>
    <property type="evidence" value="ECO:0007669"/>
    <property type="project" value="UniProtKB-KW"/>
</dbReference>
<dbReference type="Gene3D" id="3.40.50.790">
    <property type="match status" value="1"/>
</dbReference>
<dbReference type="EMBL" id="LBTW01000021">
    <property type="protein sequence ID" value="KKQ48918.1"/>
    <property type="molecule type" value="Genomic_DNA"/>
</dbReference>
<evidence type="ECO:0000256" key="8">
    <source>
        <dbReference type="SAM" id="MobiDB-lite"/>
    </source>
</evidence>
<comment type="similarity">
    <text evidence="1">Belongs to the universal ribosomal protein uL1 family.</text>
</comment>
<protein>
    <recommendedName>
        <fullName evidence="6">Large ribosomal subunit protein uL1</fullName>
    </recommendedName>
    <alternativeName>
        <fullName evidence="7">50S ribosomal protein L1</fullName>
    </alternativeName>
</protein>
<dbReference type="PANTHER" id="PTHR36427">
    <property type="entry name" value="54S RIBOSOMAL PROTEIN L1, MITOCHONDRIAL"/>
    <property type="match status" value="1"/>
</dbReference>
<evidence type="ECO:0000256" key="4">
    <source>
        <dbReference type="ARBA" id="ARBA00022980"/>
    </source>
</evidence>
<evidence type="ECO:0000256" key="6">
    <source>
        <dbReference type="ARBA" id="ARBA00035241"/>
    </source>
</evidence>
<dbReference type="InterPro" id="IPR016095">
    <property type="entry name" value="Ribosomal_uL1_3-a/b-sand"/>
</dbReference>
<dbReference type="GO" id="GO:0005840">
    <property type="term" value="C:ribosome"/>
    <property type="evidence" value="ECO:0007669"/>
    <property type="project" value="UniProtKB-KW"/>
</dbReference>
<evidence type="ECO:0000256" key="5">
    <source>
        <dbReference type="ARBA" id="ARBA00023274"/>
    </source>
</evidence>
<keyword evidence="2" id="KW-0678">Repressor</keyword>
<dbReference type="CDD" id="cd00403">
    <property type="entry name" value="Ribosomal_L1"/>
    <property type="match status" value="1"/>
</dbReference>
<dbReference type="Pfam" id="PF00687">
    <property type="entry name" value="Ribosomal_L1"/>
    <property type="match status" value="1"/>
</dbReference>
<comment type="caution">
    <text evidence="9">The sequence shown here is derived from an EMBL/GenBank/DDBJ whole genome shotgun (WGS) entry which is preliminary data.</text>
</comment>
<name>A0A0G0I0Q2_9BACT</name>
<reference evidence="9 10" key="1">
    <citation type="journal article" date="2015" name="Nature">
        <title>rRNA introns, odd ribosomes, and small enigmatic genomes across a large radiation of phyla.</title>
        <authorList>
            <person name="Brown C.T."/>
            <person name="Hug L.A."/>
            <person name="Thomas B.C."/>
            <person name="Sharon I."/>
            <person name="Castelle C.J."/>
            <person name="Singh A."/>
            <person name="Wilkins M.J."/>
            <person name="Williams K.H."/>
            <person name="Banfield J.F."/>
        </authorList>
    </citation>
    <scope>NUCLEOTIDE SEQUENCE [LARGE SCALE GENOMIC DNA]</scope>
</reference>
<feature type="compositionally biased region" description="Basic and acidic residues" evidence="8">
    <location>
        <begin position="56"/>
        <end position="66"/>
    </location>
</feature>
<feature type="compositionally biased region" description="Polar residues" evidence="8">
    <location>
        <begin position="86"/>
        <end position="95"/>
    </location>
</feature>
<evidence type="ECO:0000256" key="2">
    <source>
        <dbReference type="ARBA" id="ARBA00022491"/>
    </source>
</evidence>
<organism evidence="9 10">
    <name type="scientific">Candidatus Woesebacteria bacterium GW2011_GWD1_38_10</name>
    <dbReference type="NCBI Taxonomy" id="1618592"/>
    <lineage>
        <taxon>Bacteria</taxon>
        <taxon>Candidatus Woeseibacteriota</taxon>
    </lineage>
</organism>